<keyword evidence="1" id="KW-1133">Transmembrane helix</keyword>
<feature type="transmembrane region" description="Helical" evidence="1">
    <location>
        <begin position="481"/>
        <end position="499"/>
    </location>
</feature>
<dbReference type="SUPFAM" id="SSF54001">
    <property type="entry name" value="Cysteine proteinases"/>
    <property type="match status" value="1"/>
</dbReference>
<proteinExistence type="predicted"/>
<reference evidence="3 4" key="1">
    <citation type="journal article" date="2016" name="Nat. Commun.">
        <title>Thousands of microbial genomes shed light on interconnected biogeochemical processes in an aquifer system.</title>
        <authorList>
            <person name="Anantharaman K."/>
            <person name="Brown C.T."/>
            <person name="Hug L.A."/>
            <person name="Sharon I."/>
            <person name="Castelle C.J."/>
            <person name="Probst A.J."/>
            <person name="Thomas B.C."/>
            <person name="Singh A."/>
            <person name="Wilkins M.J."/>
            <person name="Karaoz U."/>
            <person name="Brodie E.L."/>
            <person name="Williams K.H."/>
            <person name="Hubbard S.S."/>
            <person name="Banfield J.F."/>
        </authorList>
    </citation>
    <scope>NUCLEOTIDE SEQUENCE [LARGE SCALE GENOMIC DNA]</scope>
</reference>
<feature type="transmembrane region" description="Helical" evidence="1">
    <location>
        <begin position="322"/>
        <end position="342"/>
    </location>
</feature>
<feature type="transmembrane region" description="Helical" evidence="1">
    <location>
        <begin position="6"/>
        <end position="26"/>
    </location>
</feature>
<dbReference type="InterPro" id="IPR002931">
    <property type="entry name" value="Transglutaminase-like"/>
</dbReference>
<organism evidence="3 4">
    <name type="scientific">Candidatus Danuiimicrobium aquiferis</name>
    <dbReference type="NCBI Taxonomy" id="1801832"/>
    <lineage>
        <taxon>Bacteria</taxon>
        <taxon>Pseudomonadati</taxon>
        <taxon>Candidatus Omnitrophota</taxon>
        <taxon>Candidatus Danuiimicrobium</taxon>
    </lineage>
</organism>
<dbReference type="InterPro" id="IPR025838">
    <property type="entry name" value="Transglut_i_TM"/>
</dbReference>
<dbReference type="EMBL" id="MHFR01000024">
    <property type="protein sequence ID" value="OGW98848.1"/>
    <property type="molecule type" value="Genomic_DNA"/>
</dbReference>
<feature type="transmembrane region" description="Helical" evidence="1">
    <location>
        <begin position="362"/>
        <end position="380"/>
    </location>
</feature>
<dbReference type="SMART" id="SM00460">
    <property type="entry name" value="TGc"/>
    <property type="match status" value="1"/>
</dbReference>
<dbReference type="PANTHER" id="PTHR33490">
    <property type="entry name" value="BLR5614 PROTEIN-RELATED"/>
    <property type="match status" value="1"/>
</dbReference>
<dbReference type="Pfam" id="PF01841">
    <property type="entry name" value="Transglut_core"/>
    <property type="match status" value="1"/>
</dbReference>
<feature type="transmembrane region" description="Helical" evidence="1">
    <location>
        <begin position="451"/>
        <end position="469"/>
    </location>
</feature>
<keyword evidence="1" id="KW-0812">Transmembrane</keyword>
<evidence type="ECO:0000256" key="1">
    <source>
        <dbReference type="SAM" id="Phobius"/>
    </source>
</evidence>
<gene>
    <name evidence="3" type="ORF">A3G33_10395</name>
</gene>
<comment type="caution">
    <text evidence="3">The sequence shown here is derived from an EMBL/GenBank/DDBJ whole genome shotgun (WGS) entry which is preliminary data.</text>
</comment>
<dbReference type="Pfam" id="PF14400">
    <property type="entry name" value="Transglut_i_TM"/>
    <property type="match status" value="1"/>
</dbReference>
<evidence type="ECO:0000313" key="3">
    <source>
        <dbReference type="EMBL" id="OGW98848.1"/>
    </source>
</evidence>
<keyword evidence="1" id="KW-0472">Membrane</keyword>
<accession>A0A1G1L135</accession>
<feature type="domain" description="Transglutaminase-like" evidence="2">
    <location>
        <begin position="201"/>
        <end position="262"/>
    </location>
</feature>
<dbReference type="Pfam" id="PF14402">
    <property type="entry name" value="7TM_transglut"/>
    <property type="match status" value="1"/>
</dbReference>
<protein>
    <recommendedName>
        <fullName evidence="2">Transglutaminase-like domain-containing protein</fullName>
    </recommendedName>
</protein>
<sequence>MNKKVYFAAFLLIVITAALITSRIFYGGQTIRPEFKRSLWRVNIIMDLMGTGSRAKVRFTLPKETERQTIYNEHFNNEGMVFYIRDRENTKNRIGFWRSELLNGSKTIKYTFSVLAKSADYQIPAGLVRPKKPLEFYPAEFQPWLLPSIEIQSQDPRINQYLSKTISKNDAVGIAVQKIFTFVTTKVKYQSEKGSKDATSTLDQLVADCGGQARLFVALSRAAGIPSRIVGGVILENGVKKITHVWAENYIGNQWIPFDVVNRHYAYMPANYLELYRGDYILIKHVGLSSFNYFFSMGRETIPPVDQPWSLYSLPLHFQNTIYALLLLPIGTLVVGFARVIIGIPTFGTFAPILLALAFREISVFVGVSCVTGVVFLGWLMRTLLDYFKILIIPRLSIVITTVVIVVIAIMMTGFHSGKREMLYVSLFPIVIITWIIERFAVIQVEDGTKAAFQGALGTTVVAIGAYYLMEFDFVKKYLFAFPEILLTIIAIQLLLGRYTGIRLTELFRFNELKKVYGKKQS</sequence>
<name>A0A1G1L135_9BACT</name>
<dbReference type="Proteomes" id="UP000178187">
    <property type="component" value="Unassembled WGS sequence"/>
</dbReference>
<dbReference type="InterPro" id="IPR038765">
    <property type="entry name" value="Papain-like_cys_pep_sf"/>
</dbReference>
<dbReference type="Gene3D" id="3.10.620.30">
    <property type="match status" value="1"/>
</dbReference>
<feature type="transmembrane region" description="Helical" evidence="1">
    <location>
        <begin position="422"/>
        <end position="442"/>
    </location>
</feature>
<feature type="transmembrane region" description="Helical" evidence="1">
    <location>
        <begin position="392"/>
        <end position="416"/>
    </location>
</feature>
<evidence type="ECO:0000259" key="2">
    <source>
        <dbReference type="SMART" id="SM00460"/>
    </source>
</evidence>
<dbReference type="AlphaFoldDB" id="A0A1G1L135"/>
<dbReference type="InterPro" id="IPR025840">
    <property type="entry name" value="7TM_transglut"/>
</dbReference>
<evidence type="ECO:0000313" key="4">
    <source>
        <dbReference type="Proteomes" id="UP000178187"/>
    </source>
</evidence>